<organism evidence="2 3">
    <name type="scientific">Actinomadura livida</name>
    <dbReference type="NCBI Taxonomy" id="79909"/>
    <lineage>
        <taxon>Bacteria</taxon>
        <taxon>Bacillati</taxon>
        <taxon>Actinomycetota</taxon>
        <taxon>Actinomycetes</taxon>
        <taxon>Streptosporangiales</taxon>
        <taxon>Thermomonosporaceae</taxon>
        <taxon>Actinomadura</taxon>
    </lineage>
</organism>
<name>A0ABN1DTJ6_9ACTN</name>
<evidence type="ECO:0008006" key="4">
    <source>
        <dbReference type="Google" id="ProtNLM"/>
    </source>
</evidence>
<reference evidence="2 3" key="1">
    <citation type="journal article" date="2019" name="Int. J. Syst. Evol. Microbiol.">
        <title>The Global Catalogue of Microorganisms (GCM) 10K type strain sequencing project: providing services to taxonomists for standard genome sequencing and annotation.</title>
        <authorList>
            <consortium name="The Broad Institute Genomics Platform"/>
            <consortium name="The Broad Institute Genome Sequencing Center for Infectious Disease"/>
            <person name="Wu L."/>
            <person name="Ma J."/>
        </authorList>
    </citation>
    <scope>NUCLEOTIDE SEQUENCE [LARGE SCALE GENOMIC DNA]</scope>
    <source>
        <strain evidence="2 3">JCM 10667</strain>
    </source>
</reference>
<dbReference type="EMBL" id="BAAAHD010000010">
    <property type="protein sequence ID" value="GAA0551855.1"/>
    <property type="molecule type" value="Genomic_DNA"/>
</dbReference>
<proteinExistence type="predicted"/>
<keyword evidence="3" id="KW-1185">Reference proteome</keyword>
<gene>
    <name evidence="2" type="ORF">GCM10009546_12390</name>
</gene>
<accession>A0ABN1DTJ6</accession>
<sequence length="96" mass="10249">MHPVLSNPTPTTHKAPATRVRTLEDESQRAGQVPHEPTPVKAAAPRTPSAITASAPSKVTIRARDLSQLTINTNFRRRPGSAIDGDIGHAPEYGHA</sequence>
<feature type="region of interest" description="Disordered" evidence="1">
    <location>
        <begin position="72"/>
        <end position="96"/>
    </location>
</feature>
<feature type="region of interest" description="Disordered" evidence="1">
    <location>
        <begin position="1"/>
        <end position="53"/>
    </location>
</feature>
<evidence type="ECO:0000313" key="2">
    <source>
        <dbReference type="EMBL" id="GAA0551855.1"/>
    </source>
</evidence>
<evidence type="ECO:0000256" key="1">
    <source>
        <dbReference type="SAM" id="MobiDB-lite"/>
    </source>
</evidence>
<comment type="caution">
    <text evidence="2">The sequence shown here is derived from an EMBL/GenBank/DDBJ whole genome shotgun (WGS) entry which is preliminary data.</text>
</comment>
<dbReference type="Proteomes" id="UP001501427">
    <property type="component" value="Unassembled WGS sequence"/>
</dbReference>
<protein>
    <recommendedName>
        <fullName evidence="4">FXSXX-COOH protein</fullName>
    </recommendedName>
</protein>
<feature type="compositionally biased region" description="Polar residues" evidence="1">
    <location>
        <begin position="1"/>
        <end position="12"/>
    </location>
</feature>
<feature type="compositionally biased region" description="Basic and acidic residues" evidence="1">
    <location>
        <begin position="86"/>
        <end position="96"/>
    </location>
</feature>
<evidence type="ECO:0000313" key="3">
    <source>
        <dbReference type="Proteomes" id="UP001501427"/>
    </source>
</evidence>